<evidence type="ECO:0000256" key="3">
    <source>
        <dbReference type="ARBA" id="ARBA00022679"/>
    </source>
</evidence>
<sequence length="323" mass="37039">MNRFWKDYPVLFHELNQVKDLIKKNISSREKYLEEAILPMVDGGGKMLRPAFLLLSSKFGEPDPEKIYNIAAVIEMLHMATLIHDDIIDDARLRRGSETVQYKYGKEYAVYIGDFLFCQCINMLANYDYNMEDLKNISKALTKICMGEITQYNLRYAKHASLRNYIRIISGKTAALFALSFYTGANEAKCNELISKSLGKIGYNAGMAFQIIDDILDYDGNTEQLGKSALRDLKRGYYTLPLILALEKDKDGRLLKLIDNKDLSDEETKEIIELVNLYNGTSRAKEVADRYTEKAIARIEKLPNCESKDIIRSTVINLLKRDY</sequence>
<dbReference type="GO" id="GO:0008299">
    <property type="term" value="P:isoprenoid biosynthetic process"/>
    <property type="evidence" value="ECO:0007669"/>
    <property type="project" value="InterPro"/>
</dbReference>
<accession>A0A1H3RR03</accession>
<evidence type="ECO:0000313" key="7">
    <source>
        <dbReference type="EMBL" id="SDZ28126.1"/>
    </source>
</evidence>
<evidence type="ECO:0000313" key="8">
    <source>
        <dbReference type="Proteomes" id="UP000198625"/>
    </source>
</evidence>
<dbReference type="InterPro" id="IPR008949">
    <property type="entry name" value="Isoprenoid_synthase_dom_sf"/>
</dbReference>
<name>A0A1H3RR03_9FIRM</name>
<dbReference type="InterPro" id="IPR000092">
    <property type="entry name" value="Polyprenyl_synt"/>
</dbReference>
<evidence type="ECO:0000256" key="5">
    <source>
        <dbReference type="ARBA" id="ARBA00022842"/>
    </source>
</evidence>
<dbReference type="Gene3D" id="1.10.600.10">
    <property type="entry name" value="Farnesyl Diphosphate Synthase"/>
    <property type="match status" value="1"/>
</dbReference>
<gene>
    <name evidence="7" type="ORF">SAMN05660462_02518</name>
</gene>
<dbReference type="OrthoDB" id="9805316at2"/>
<dbReference type="GO" id="GO:0046872">
    <property type="term" value="F:metal ion binding"/>
    <property type="evidence" value="ECO:0007669"/>
    <property type="project" value="UniProtKB-KW"/>
</dbReference>
<dbReference type="Pfam" id="PF00348">
    <property type="entry name" value="polyprenyl_synt"/>
    <property type="match status" value="1"/>
</dbReference>
<comment type="similarity">
    <text evidence="2 6">Belongs to the FPP/GGPP synthase family.</text>
</comment>
<dbReference type="InterPro" id="IPR033749">
    <property type="entry name" value="Polyprenyl_synt_CS"/>
</dbReference>
<dbReference type="SFLD" id="SFLDS00005">
    <property type="entry name" value="Isoprenoid_Synthase_Type_I"/>
    <property type="match status" value="1"/>
</dbReference>
<evidence type="ECO:0000256" key="2">
    <source>
        <dbReference type="ARBA" id="ARBA00006706"/>
    </source>
</evidence>
<dbReference type="STRING" id="415015.SAMN05660462_02518"/>
<dbReference type="PANTHER" id="PTHR12001">
    <property type="entry name" value="GERANYLGERANYL PYROPHOSPHATE SYNTHASE"/>
    <property type="match status" value="1"/>
</dbReference>
<protein>
    <submittedName>
        <fullName evidence="7">Heptaprenyl diphosphate synthase</fullName>
    </submittedName>
</protein>
<dbReference type="RefSeq" id="WP_091731890.1">
    <property type="nucleotide sequence ID" value="NZ_FNQE01000030.1"/>
</dbReference>
<dbReference type="PROSITE" id="PS00723">
    <property type="entry name" value="POLYPRENYL_SYNTHASE_1"/>
    <property type="match status" value="1"/>
</dbReference>
<keyword evidence="3 6" id="KW-0808">Transferase</keyword>
<dbReference type="EMBL" id="FNQE01000030">
    <property type="protein sequence ID" value="SDZ28126.1"/>
    <property type="molecule type" value="Genomic_DNA"/>
</dbReference>
<comment type="cofactor">
    <cofactor evidence="1">
        <name>Mg(2+)</name>
        <dbReference type="ChEBI" id="CHEBI:18420"/>
    </cofactor>
</comment>
<evidence type="ECO:0000256" key="1">
    <source>
        <dbReference type="ARBA" id="ARBA00001946"/>
    </source>
</evidence>
<keyword evidence="8" id="KW-1185">Reference proteome</keyword>
<dbReference type="PANTHER" id="PTHR12001:SF69">
    <property type="entry name" value="ALL TRANS-POLYPRENYL-DIPHOSPHATE SYNTHASE PDSS1"/>
    <property type="match status" value="1"/>
</dbReference>
<dbReference type="AlphaFoldDB" id="A0A1H3RR03"/>
<evidence type="ECO:0000256" key="4">
    <source>
        <dbReference type="ARBA" id="ARBA00022723"/>
    </source>
</evidence>
<dbReference type="SUPFAM" id="SSF48576">
    <property type="entry name" value="Terpenoid synthases"/>
    <property type="match status" value="1"/>
</dbReference>
<reference evidence="7 8" key="1">
    <citation type="submission" date="2016-10" db="EMBL/GenBank/DDBJ databases">
        <authorList>
            <person name="de Groot N.N."/>
        </authorList>
    </citation>
    <scope>NUCLEOTIDE SEQUENCE [LARGE SCALE GENOMIC DNA]</scope>
    <source>
        <strain evidence="7 8">DSM 21650</strain>
    </source>
</reference>
<organism evidence="7 8">
    <name type="scientific">Proteiniborus ethanoligenes</name>
    <dbReference type="NCBI Taxonomy" id="415015"/>
    <lineage>
        <taxon>Bacteria</taxon>
        <taxon>Bacillati</taxon>
        <taxon>Bacillota</taxon>
        <taxon>Clostridia</taxon>
        <taxon>Eubacteriales</taxon>
        <taxon>Proteiniborus</taxon>
    </lineage>
</organism>
<evidence type="ECO:0000256" key="6">
    <source>
        <dbReference type="RuleBase" id="RU004466"/>
    </source>
</evidence>
<dbReference type="GO" id="GO:0004659">
    <property type="term" value="F:prenyltransferase activity"/>
    <property type="evidence" value="ECO:0007669"/>
    <property type="project" value="InterPro"/>
</dbReference>
<proteinExistence type="inferred from homology"/>
<keyword evidence="5" id="KW-0460">Magnesium</keyword>
<dbReference type="CDD" id="cd00685">
    <property type="entry name" value="Trans_IPPS_HT"/>
    <property type="match status" value="1"/>
</dbReference>
<dbReference type="Proteomes" id="UP000198625">
    <property type="component" value="Unassembled WGS sequence"/>
</dbReference>
<keyword evidence="4" id="KW-0479">Metal-binding</keyword>